<gene>
    <name evidence="3" type="ORF">GC106_22910</name>
</gene>
<keyword evidence="4" id="KW-1185">Reference proteome</keyword>
<organism evidence="3 4">
    <name type="scientific">Kibdelosporangium persicum</name>
    <dbReference type="NCBI Taxonomy" id="2698649"/>
    <lineage>
        <taxon>Bacteria</taxon>
        <taxon>Bacillati</taxon>
        <taxon>Actinomycetota</taxon>
        <taxon>Actinomycetes</taxon>
        <taxon>Pseudonocardiales</taxon>
        <taxon>Pseudonocardiaceae</taxon>
        <taxon>Kibdelosporangium</taxon>
    </lineage>
</organism>
<accession>A0ABX2F186</accession>
<evidence type="ECO:0000256" key="1">
    <source>
        <dbReference type="SAM" id="MobiDB-lite"/>
    </source>
</evidence>
<dbReference type="SUPFAM" id="SSF51735">
    <property type="entry name" value="NAD(P)-binding Rossmann-fold domains"/>
    <property type="match status" value="1"/>
</dbReference>
<evidence type="ECO:0000259" key="2">
    <source>
        <dbReference type="Pfam" id="PF01370"/>
    </source>
</evidence>
<dbReference type="Gene3D" id="3.40.50.720">
    <property type="entry name" value="NAD(P)-binding Rossmann-like Domain"/>
    <property type="match status" value="1"/>
</dbReference>
<dbReference type="InterPro" id="IPR001509">
    <property type="entry name" value="Epimerase_deHydtase"/>
</dbReference>
<evidence type="ECO:0000313" key="3">
    <source>
        <dbReference type="EMBL" id="NRN65081.1"/>
    </source>
</evidence>
<dbReference type="EMBL" id="JAAATY010000005">
    <property type="protein sequence ID" value="NRN65081.1"/>
    <property type="molecule type" value="Genomic_DNA"/>
</dbReference>
<feature type="domain" description="NAD-dependent epimerase/dehydratase" evidence="2">
    <location>
        <begin position="7"/>
        <end position="216"/>
    </location>
</feature>
<reference evidence="3 4" key="1">
    <citation type="submission" date="2020-01" db="EMBL/GenBank/DDBJ databases">
        <title>Kibdelosporangium persica a novel Actinomycetes from a hot desert in Iran.</title>
        <authorList>
            <person name="Safaei N."/>
            <person name="Zaburannyi N."/>
            <person name="Mueller R."/>
            <person name="Wink J."/>
        </authorList>
    </citation>
    <scope>NUCLEOTIDE SEQUENCE [LARGE SCALE GENOMIC DNA]</scope>
    <source>
        <strain evidence="3 4">4NS15</strain>
    </source>
</reference>
<evidence type="ECO:0000313" key="4">
    <source>
        <dbReference type="Proteomes" id="UP000763557"/>
    </source>
</evidence>
<dbReference type="InterPro" id="IPR036291">
    <property type="entry name" value="NAD(P)-bd_dom_sf"/>
</dbReference>
<dbReference type="Pfam" id="PF01370">
    <property type="entry name" value="Epimerase"/>
    <property type="match status" value="1"/>
</dbReference>
<feature type="region of interest" description="Disordered" evidence="1">
    <location>
        <begin position="243"/>
        <end position="285"/>
    </location>
</feature>
<dbReference type="InterPro" id="IPR051783">
    <property type="entry name" value="NAD(P)-dependent_oxidoreduct"/>
</dbReference>
<dbReference type="Proteomes" id="UP000763557">
    <property type="component" value="Unassembled WGS sequence"/>
</dbReference>
<comment type="caution">
    <text evidence="3">The sequence shown here is derived from an EMBL/GenBank/DDBJ whole genome shotgun (WGS) entry which is preliminary data.</text>
</comment>
<name>A0ABX2F186_9PSEU</name>
<protein>
    <submittedName>
        <fullName evidence="3">Nucleoside-diphosphate-sugar epimerase</fullName>
    </submittedName>
</protein>
<proteinExistence type="predicted"/>
<sequence length="285" mass="30782">MVKDMRIFLAGASGVIGRRVTESLVAHGHQVVGLTRRPSPVLEKLGAQVAIADVYDRAALADAVRAAEPDVVMHQLTDLSAGDRTANAKIREQGTRNLADAALDAGVQRIIAQSICWVYEPGDKPAAEDVPLDLDSDADRQNTVRAVATLETTVREAPEWVVLRYGMFYGPDTWYTPGGFMARLAHDGRLQATADVTSFVHVDDAASAAVSALHWPTGVVNVCDDEPATGYDWTPVFCQAVGAPEPARSDAPRTGWARGADNRRARDLGWTPQWPSWRDGLSATK</sequence>
<dbReference type="PANTHER" id="PTHR48079">
    <property type="entry name" value="PROTEIN YEEZ"/>
    <property type="match status" value="1"/>
</dbReference>
<dbReference type="PANTHER" id="PTHR48079:SF6">
    <property type="entry name" value="NAD(P)-BINDING DOMAIN-CONTAINING PROTEIN-RELATED"/>
    <property type="match status" value="1"/>
</dbReference>